<dbReference type="InterPro" id="IPR036514">
    <property type="entry name" value="SGNH_hydro_sf"/>
</dbReference>
<dbReference type="InterPro" id="IPR037460">
    <property type="entry name" value="SEST-like"/>
</dbReference>
<dbReference type="CDD" id="cd01823">
    <property type="entry name" value="SEST_like"/>
    <property type="match status" value="1"/>
</dbReference>
<dbReference type="PANTHER" id="PTHR37981">
    <property type="entry name" value="LIPASE 2"/>
    <property type="match status" value="1"/>
</dbReference>
<evidence type="ECO:0000256" key="1">
    <source>
        <dbReference type="PIRSR" id="PIRSR637460-1"/>
    </source>
</evidence>
<reference evidence="3" key="2">
    <citation type="submission" date="2020-02" db="EMBL/GenBank/DDBJ databases">
        <authorList>
            <person name="Matsumoto Y."/>
            <person name="Motooka D."/>
            <person name="Nakamura S."/>
        </authorList>
    </citation>
    <scope>NUCLEOTIDE SEQUENCE</scope>
    <source>
        <strain evidence="3">JCM 13671</strain>
    </source>
</reference>
<dbReference type="PANTHER" id="PTHR37981:SF1">
    <property type="entry name" value="SGNH HYDROLASE-TYPE ESTERASE DOMAIN-CONTAINING PROTEIN"/>
    <property type="match status" value="1"/>
</dbReference>
<dbReference type="Proteomes" id="UP000466931">
    <property type="component" value="Chromosome"/>
</dbReference>
<dbReference type="RefSeq" id="WP_264016726.1">
    <property type="nucleotide sequence ID" value="NZ_AP022612.1"/>
</dbReference>
<feature type="active site" description="Nucleophile" evidence="1">
    <location>
        <position position="12"/>
    </location>
</feature>
<dbReference type="Pfam" id="PF13472">
    <property type="entry name" value="Lipase_GDSL_2"/>
    <property type="match status" value="1"/>
</dbReference>
<keyword evidence="3" id="KW-0378">Hydrolase</keyword>
<feature type="active site" evidence="1">
    <location>
        <position position="240"/>
    </location>
</feature>
<keyword evidence="4" id="KW-1185">Reference proteome</keyword>
<dbReference type="EMBL" id="AP022612">
    <property type="protein sequence ID" value="BBZ35525.1"/>
    <property type="molecule type" value="Genomic_DNA"/>
</dbReference>
<organism evidence="3 4">
    <name type="scientific">Mycolicibacterium confluentis</name>
    <dbReference type="NCBI Taxonomy" id="28047"/>
    <lineage>
        <taxon>Bacteria</taxon>
        <taxon>Bacillati</taxon>
        <taxon>Actinomycetota</taxon>
        <taxon>Actinomycetes</taxon>
        <taxon>Mycobacteriales</taxon>
        <taxon>Mycobacteriaceae</taxon>
        <taxon>Mycolicibacterium</taxon>
    </lineage>
</organism>
<evidence type="ECO:0000313" key="3">
    <source>
        <dbReference type="EMBL" id="BBZ35525.1"/>
    </source>
</evidence>
<dbReference type="Gene3D" id="3.40.50.1110">
    <property type="entry name" value="SGNH hydrolase"/>
    <property type="match status" value="1"/>
</dbReference>
<feature type="domain" description="SGNH hydrolase-type esterase" evidence="2">
    <location>
        <begin position="8"/>
        <end position="248"/>
    </location>
</feature>
<name>A0A7I7Y1K7_9MYCO</name>
<sequence>MTAGRYVALGSSMAAGPGIPPRVPGSPWPAARSARNYPHLVAAEVGFDLVDVTYSGATTAHLLTDAQWGTPPQIQAVTPDAALVTMTIGGNDIGYVPMLSAAAAPALLRRLPVLGSRMHDLLDPAARERALQALGASMRAVGTAVRDRAPRARVFFVDYLTLLPPPGQPAPPLSDAEADLGRRLATGLVDVTAEAAADAGCELVRAADASRAHHAWSTQPWTVGAGFPLAFLFGRPAPFHPNADGMRAVADLVIEAWRDG</sequence>
<evidence type="ECO:0000313" key="4">
    <source>
        <dbReference type="Proteomes" id="UP000466931"/>
    </source>
</evidence>
<dbReference type="GO" id="GO:0016788">
    <property type="term" value="F:hydrolase activity, acting on ester bonds"/>
    <property type="evidence" value="ECO:0007669"/>
    <property type="project" value="InterPro"/>
</dbReference>
<evidence type="ECO:0000259" key="2">
    <source>
        <dbReference type="Pfam" id="PF13472"/>
    </source>
</evidence>
<dbReference type="SUPFAM" id="SSF52266">
    <property type="entry name" value="SGNH hydrolase"/>
    <property type="match status" value="1"/>
</dbReference>
<accession>A0A7I7Y1K7</accession>
<gene>
    <name evidence="3" type="ORF">MCNF_41300</name>
</gene>
<dbReference type="AlphaFoldDB" id="A0A7I7Y1K7"/>
<protein>
    <submittedName>
        <fullName evidence="3">Hydrolase</fullName>
    </submittedName>
</protein>
<proteinExistence type="predicted"/>
<reference evidence="3" key="1">
    <citation type="journal article" date="2019" name="Emerg. Microbes Infect.">
        <title>Comprehensive subspecies identification of 175 nontuberculous mycobacteria species based on 7547 genomic profiles.</title>
        <authorList>
            <person name="Matsumoto Y."/>
            <person name="Kinjo T."/>
            <person name="Motooka D."/>
            <person name="Nabeya D."/>
            <person name="Jung N."/>
            <person name="Uechi K."/>
            <person name="Horii T."/>
            <person name="Iida T."/>
            <person name="Fujita J."/>
            <person name="Nakamura S."/>
        </authorList>
    </citation>
    <scope>NUCLEOTIDE SEQUENCE [LARGE SCALE GENOMIC DNA]</scope>
    <source>
        <strain evidence="3">JCM 13671</strain>
    </source>
</reference>
<dbReference type="GO" id="GO:0006629">
    <property type="term" value="P:lipid metabolic process"/>
    <property type="evidence" value="ECO:0007669"/>
    <property type="project" value="TreeGrafter"/>
</dbReference>
<dbReference type="InterPro" id="IPR013830">
    <property type="entry name" value="SGNH_hydro"/>
</dbReference>